<feature type="compositionally biased region" description="Basic and acidic residues" evidence="1">
    <location>
        <begin position="37"/>
        <end position="50"/>
    </location>
</feature>
<dbReference type="EMBL" id="KE504175">
    <property type="protein sequence ID" value="EPS97535.1"/>
    <property type="molecule type" value="Genomic_DNA"/>
</dbReference>
<proteinExistence type="predicted"/>
<evidence type="ECO:0000259" key="2">
    <source>
        <dbReference type="Pfam" id="PF17667"/>
    </source>
</evidence>
<dbReference type="Pfam" id="PF17667">
    <property type="entry name" value="Pkinase_fungal"/>
    <property type="match status" value="1"/>
</dbReference>
<reference evidence="3 4" key="1">
    <citation type="journal article" date="2012" name="Science">
        <title>The Paleozoic origin of enzymatic lignin decomposition reconstructed from 31 fungal genomes.</title>
        <authorList>
            <person name="Floudas D."/>
            <person name="Binder M."/>
            <person name="Riley R."/>
            <person name="Barry K."/>
            <person name="Blanchette R.A."/>
            <person name="Henrissat B."/>
            <person name="Martinez A.T."/>
            <person name="Otillar R."/>
            <person name="Spatafora J.W."/>
            <person name="Yadav J.S."/>
            <person name="Aerts A."/>
            <person name="Benoit I."/>
            <person name="Boyd A."/>
            <person name="Carlson A."/>
            <person name="Copeland A."/>
            <person name="Coutinho P.M."/>
            <person name="de Vries R.P."/>
            <person name="Ferreira P."/>
            <person name="Findley K."/>
            <person name="Foster B."/>
            <person name="Gaskell J."/>
            <person name="Glotzer D."/>
            <person name="Gorecki P."/>
            <person name="Heitman J."/>
            <person name="Hesse C."/>
            <person name="Hori C."/>
            <person name="Igarashi K."/>
            <person name="Jurgens J.A."/>
            <person name="Kallen N."/>
            <person name="Kersten P."/>
            <person name="Kohler A."/>
            <person name="Kuees U."/>
            <person name="Kumar T.K.A."/>
            <person name="Kuo A."/>
            <person name="LaButti K."/>
            <person name="Larrondo L.F."/>
            <person name="Lindquist E."/>
            <person name="Ling A."/>
            <person name="Lombard V."/>
            <person name="Lucas S."/>
            <person name="Lundell T."/>
            <person name="Martin R."/>
            <person name="McLaughlin D.J."/>
            <person name="Morgenstern I."/>
            <person name="Morin E."/>
            <person name="Murat C."/>
            <person name="Nagy L.G."/>
            <person name="Nolan M."/>
            <person name="Ohm R.A."/>
            <person name="Patyshakuliyeva A."/>
            <person name="Rokas A."/>
            <person name="Ruiz-Duenas F.J."/>
            <person name="Sabat G."/>
            <person name="Salamov A."/>
            <person name="Samejima M."/>
            <person name="Schmutz J."/>
            <person name="Slot J.C."/>
            <person name="St John F."/>
            <person name="Stenlid J."/>
            <person name="Sun H."/>
            <person name="Sun S."/>
            <person name="Syed K."/>
            <person name="Tsang A."/>
            <person name="Wiebenga A."/>
            <person name="Young D."/>
            <person name="Pisabarro A."/>
            <person name="Eastwood D.C."/>
            <person name="Martin F."/>
            <person name="Cullen D."/>
            <person name="Grigoriev I.V."/>
            <person name="Hibbett D.S."/>
        </authorList>
    </citation>
    <scope>NUCLEOTIDE SEQUENCE</scope>
    <source>
        <strain evidence="4">FP-58527</strain>
    </source>
</reference>
<organism evidence="3 4">
    <name type="scientific">Fomitopsis schrenkii</name>
    <name type="common">Brown rot fungus</name>
    <dbReference type="NCBI Taxonomy" id="2126942"/>
    <lineage>
        <taxon>Eukaryota</taxon>
        <taxon>Fungi</taxon>
        <taxon>Dikarya</taxon>
        <taxon>Basidiomycota</taxon>
        <taxon>Agaricomycotina</taxon>
        <taxon>Agaricomycetes</taxon>
        <taxon>Polyporales</taxon>
        <taxon>Fomitopsis</taxon>
    </lineage>
</organism>
<evidence type="ECO:0000313" key="3">
    <source>
        <dbReference type="EMBL" id="EPS97535.1"/>
    </source>
</evidence>
<dbReference type="eggNOG" id="ENOG502SIZI">
    <property type="taxonomic scope" value="Eukaryota"/>
</dbReference>
<feature type="domain" description="Fungal-type protein kinase" evidence="2">
    <location>
        <begin position="93"/>
        <end position="219"/>
    </location>
</feature>
<sequence length="377" mass="42641">MRAFTNYDTEWHKAKFPGSIEDETVMKISVPAADMISRGELERSKKDEQRSSSSEPVPPRAFLVGKPLFMSNSPTGSGTKGFIATAGARKRRRITPRAMCTMHLYSNKVKFIATPVGAGDVVDACGGIHTTRAPNFLPADNPQRQHYRLILEEVAVPLEEYKNSYDLVYIIRAHRDAWAAGVLHRDVSAFNIYWYKDKNGKLKRKGLLLDWGLCNSARDLKRPAVQKNCSEKLLMLRQGSLPFYLLGGSAGNLTVAGLHQILTKFKKLYKEHYQWLEDDSRDPRTLARDKSSDEDAVKRTRPVLRDHKKILRILKDALDDRPRGRWIDDPKVPDQCAQFKSSAAAQRASASTQSLKWASLNDDVDEKVGQTSQDERR</sequence>
<feature type="region of interest" description="Disordered" evidence="1">
    <location>
        <begin position="36"/>
        <end position="60"/>
    </location>
</feature>
<dbReference type="STRING" id="743788.S8F7A2"/>
<dbReference type="Proteomes" id="UP000015241">
    <property type="component" value="Unassembled WGS sequence"/>
</dbReference>
<dbReference type="AlphaFoldDB" id="S8F7A2"/>
<accession>S8F7A2</accession>
<keyword evidence="4" id="KW-1185">Reference proteome</keyword>
<dbReference type="InParanoid" id="S8F7A2"/>
<dbReference type="InterPro" id="IPR040976">
    <property type="entry name" value="Pkinase_fungal"/>
</dbReference>
<dbReference type="HOGENOM" id="CLU_733690_0_0_1"/>
<gene>
    <name evidence="3" type="ORF">FOMPIDRAFT_84439</name>
</gene>
<feature type="region of interest" description="Disordered" evidence="1">
    <location>
        <begin position="350"/>
        <end position="377"/>
    </location>
</feature>
<evidence type="ECO:0000313" key="4">
    <source>
        <dbReference type="Proteomes" id="UP000015241"/>
    </source>
</evidence>
<dbReference type="OrthoDB" id="2802734at2759"/>
<name>S8F7A2_FOMSC</name>
<evidence type="ECO:0000256" key="1">
    <source>
        <dbReference type="SAM" id="MobiDB-lite"/>
    </source>
</evidence>
<protein>
    <recommendedName>
        <fullName evidence="2">Fungal-type protein kinase domain-containing protein</fullName>
    </recommendedName>
</protein>